<keyword evidence="2" id="KW-0813">Transport</keyword>
<dbReference type="InterPro" id="IPR051010">
    <property type="entry name" value="BCAA_transport"/>
</dbReference>
<evidence type="ECO:0000313" key="7">
    <source>
        <dbReference type="EMBL" id="PIR47048.1"/>
    </source>
</evidence>
<evidence type="ECO:0000259" key="6">
    <source>
        <dbReference type="Pfam" id="PF13458"/>
    </source>
</evidence>
<dbReference type="InterPro" id="IPR028082">
    <property type="entry name" value="Peripla_BP_I"/>
</dbReference>
<dbReference type="PANTHER" id="PTHR30483:SF6">
    <property type="entry name" value="PERIPLASMIC BINDING PROTEIN OF ABC TRANSPORTER FOR NATURAL AMINO ACIDS"/>
    <property type="match status" value="1"/>
</dbReference>
<feature type="transmembrane region" description="Helical" evidence="5">
    <location>
        <begin position="7"/>
        <end position="25"/>
    </location>
</feature>
<keyword evidence="5" id="KW-0812">Transmembrane</keyword>
<evidence type="ECO:0000256" key="5">
    <source>
        <dbReference type="SAM" id="Phobius"/>
    </source>
</evidence>
<dbReference type="GO" id="GO:0006865">
    <property type="term" value="P:amino acid transport"/>
    <property type="evidence" value="ECO:0007669"/>
    <property type="project" value="UniProtKB-KW"/>
</dbReference>
<comment type="caution">
    <text evidence="7">The sequence shown here is derived from an EMBL/GenBank/DDBJ whole genome shotgun (WGS) entry which is preliminary data.</text>
</comment>
<dbReference type="Gene3D" id="3.40.50.2300">
    <property type="match status" value="2"/>
</dbReference>
<evidence type="ECO:0000256" key="2">
    <source>
        <dbReference type="ARBA" id="ARBA00022448"/>
    </source>
</evidence>
<keyword evidence="4" id="KW-0029">Amino-acid transport</keyword>
<feature type="domain" description="Leucine-binding protein" evidence="6">
    <location>
        <begin position="37"/>
        <end position="340"/>
    </location>
</feature>
<dbReference type="PANTHER" id="PTHR30483">
    <property type="entry name" value="LEUCINE-SPECIFIC-BINDING PROTEIN"/>
    <property type="match status" value="1"/>
</dbReference>
<proteinExistence type="inferred from homology"/>
<dbReference type="CDD" id="cd19984">
    <property type="entry name" value="PBP1_ABC_ligand_binding-like"/>
    <property type="match status" value="1"/>
</dbReference>
<dbReference type="InterPro" id="IPR000709">
    <property type="entry name" value="Leu_Ile_Val-bd"/>
</dbReference>
<keyword evidence="5" id="KW-1133">Transmembrane helix</keyword>
<dbReference type="Proteomes" id="UP000230833">
    <property type="component" value="Unassembled WGS sequence"/>
</dbReference>
<keyword evidence="3" id="KW-0732">Signal</keyword>
<accession>A0A2H0RKM8</accession>
<dbReference type="PRINTS" id="PR00337">
    <property type="entry name" value="LEUILEVALBP"/>
</dbReference>
<dbReference type="EMBL" id="PCYL01000012">
    <property type="protein sequence ID" value="PIR47048.1"/>
    <property type="molecule type" value="Genomic_DNA"/>
</dbReference>
<dbReference type="AlphaFoldDB" id="A0A2H0RKM8"/>
<evidence type="ECO:0000256" key="1">
    <source>
        <dbReference type="ARBA" id="ARBA00010062"/>
    </source>
</evidence>
<dbReference type="SUPFAM" id="SSF53822">
    <property type="entry name" value="Periplasmic binding protein-like I"/>
    <property type="match status" value="1"/>
</dbReference>
<dbReference type="Pfam" id="PF13458">
    <property type="entry name" value="Peripla_BP_6"/>
    <property type="match status" value="1"/>
</dbReference>
<evidence type="ECO:0000256" key="4">
    <source>
        <dbReference type="ARBA" id="ARBA00022970"/>
    </source>
</evidence>
<reference evidence="7 8" key="1">
    <citation type="submission" date="2017-09" db="EMBL/GenBank/DDBJ databases">
        <title>Depth-based differentiation of microbial function through sediment-hosted aquifers and enrichment of novel symbionts in the deep terrestrial subsurface.</title>
        <authorList>
            <person name="Probst A.J."/>
            <person name="Ladd B."/>
            <person name="Jarett J.K."/>
            <person name="Geller-Mcgrath D.E."/>
            <person name="Sieber C.M."/>
            <person name="Emerson J.B."/>
            <person name="Anantharaman K."/>
            <person name="Thomas B.C."/>
            <person name="Malmstrom R."/>
            <person name="Stieglmeier M."/>
            <person name="Klingl A."/>
            <person name="Woyke T."/>
            <person name="Ryan C.M."/>
            <person name="Banfield J.F."/>
        </authorList>
    </citation>
    <scope>NUCLEOTIDE SEQUENCE [LARGE SCALE GENOMIC DNA]</scope>
    <source>
        <strain evidence="7">CG10_big_fil_rev_8_21_14_0_10_45_14</strain>
    </source>
</reference>
<comment type="similarity">
    <text evidence="1">Belongs to the leucine-binding protein family.</text>
</comment>
<sequence length="393" mass="42174">MTSAGKWILGIIVLIVVVVLLAVIANNGSKVATDDGPIKIGFVGPLTGEAAAYGEPARNITQIAVEEINAEGGINGRMLEVIYEDAACSGQKAVSAANKLINVDKVKYITGLICSTEALAAVPLGETAKVLMVSQAASSPDLTGKSLYFVRTNPSDATQGRVLAELAWAKGWKKVAFLQEQLDYPLGIYNAFSKTFLELGGTITREEFATSVTDVRSLLTKLRSENPDALFIDTQTPASAERAIKQLADLNWEIQILLTDAGLGDRDMVGRNATALEGAVGAEFGVDPTNPKFANLAKVYMEKYGLELPYQQYAQTEYDAVYMIRDAIALVGNDTEAAARWFRDVENWMGASGVVEIGEDGDRTGGHIPKIVKSGDVVSLADQTLQEENESME</sequence>
<evidence type="ECO:0000313" key="8">
    <source>
        <dbReference type="Proteomes" id="UP000230833"/>
    </source>
</evidence>
<protein>
    <recommendedName>
        <fullName evidence="6">Leucine-binding protein domain-containing protein</fullName>
    </recommendedName>
</protein>
<gene>
    <name evidence="7" type="ORF">COV07_01070</name>
</gene>
<keyword evidence="5" id="KW-0472">Membrane</keyword>
<evidence type="ECO:0000256" key="3">
    <source>
        <dbReference type="ARBA" id="ARBA00022729"/>
    </source>
</evidence>
<dbReference type="InterPro" id="IPR028081">
    <property type="entry name" value="Leu-bd"/>
</dbReference>
<name>A0A2H0RKM8_9BACT</name>
<organism evidence="7 8">
    <name type="scientific">Candidatus Vogelbacteria bacterium CG10_big_fil_rev_8_21_14_0_10_45_14</name>
    <dbReference type="NCBI Taxonomy" id="1975042"/>
    <lineage>
        <taxon>Bacteria</taxon>
        <taxon>Candidatus Vogeliibacteriota</taxon>
    </lineage>
</organism>